<dbReference type="NCBIfam" id="NF010925">
    <property type="entry name" value="PRK14345.1"/>
    <property type="match status" value="1"/>
</dbReference>
<dbReference type="PROSITE" id="PS01313">
    <property type="entry name" value="LIPB"/>
    <property type="match status" value="1"/>
</dbReference>
<dbReference type="InterPro" id="IPR000544">
    <property type="entry name" value="Octanoyltransferase"/>
</dbReference>
<comment type="subcellular location">
    <subcellularLocation>
        <location evidence="5">Cytoplasm</location>
    </subcellularLocation>
</comment>
<sequence>MKQVAGVEWQVSEGLTPYEDALAAMESRAAAIRAGEANELIWLVEHPPLFTAGTSANADELMNPLHFPVFEAGRGGRYTYHGPGQRVGYLMLDLEKRGKDIRCFVHALEGWIIAALAQLDVKARREPGRIGLWVGEGANEAKIAAIGVRVKRWVTLHGFSVNISPDLSHFGGIVPCGISDFGVTSLQALDVDAEMAELDGALEAAFPAFLAELPASDKVP</sequence>
<dbReference type="EC" id="2.3.1.181" evidence="5 6"/>
<feature type="active site" description="Acyl-thioester intermediate" evidence="5">
    <location>
        <position position="176"/>
    </location>
</feature>
<evidence type="ECO:0000313" key="9">
    <source>
        <dbReference type="Proteomes" id="UP001165363"/>
    </source>
</evidence>
<dbReference type="PANTHER" id="PTHR10993:SF7">
    <property type="entry name" value="LIPOYLTRANSFERASE 2, MITOCHONDRIAL-RELATED"/>
    <property type="match status" value="1"/>
</dbReference>
<feature type="binding site" evidence="5">
    <location>
        <begin position="158"/>
        <end position="160"/>
    </location>
    <ligand>
        <name>substrate</name>
    </ligand>
</feature>
<dbReference type="GO" id="GO:0033819">
    <property type="term" value="F:lipoyl(octanoyl) transferase activity"/>
    <property type="evidence" value="ECO:0007669"/>
    <property type="project" value="UniProtKB-EC"/>
</dbReference>
<evidence type="ECO:0000256" key="5">
    <source>
        <dbReference type="HAMAP-Rule" id="MF_00013"/>
    </source>
</evidence>
<dbReference type="Gene3D" id="3.30.930.10">
    <property type="entry name" value="Bira Bifunctional Protein, Domain 2"/>
    <property type="match status" value="1"/>
</dbReference>
<dbReference type="PIRSF" id="PIRSF016262">
    <property type="entry name" value="LPLase"/>
    <property type="match status" value="1"/>
</dbReference>
<name>A0ABT0RJW0_9SPHN</name>
<dbReference type="Pfam" id="PF21948">
    <property type="entry name" value="LplA-B_cat"/>
    <property type="match status" value="1"/>
</dbReference>
<evidence type="ECO:0000256" key="6">
    <source>
        <dbReference type="PIRNR" id="PIRNR016262"/>
    </source>
</evidence>
<keyword evidence="3 5" id="KW-0012">Acyltransferase</keyword>
<feature type="site" description="Lowers pKa of active site Cys" evidence="5">
    <location>
        <position position="142"/>
    </location>
</feature>
<comment type="catalytic activity">
    <reaction evidence="5 6">
        <text>octanoyl-[ACP] + L-lysyl-[protein] = N(6)-octanoyl-L-lysyl-[protein] + holo-[ACP] + H(+)</text>
        <dbReference type="Rhea" id="RHEA:17665"/>
        <dbReference type="Rhea" id="RHEA-COMP:9636"/>
        <dbReference type="Rhea" id="RHEA-COMP:9685"/>
        <dbReference type="Rhea" id="RHEA-COMP:9752"/>
        <dbReference type="Rhea" id="RHEA-COMP:9928"/>
        <dbReference type="ChEBI" id="CHEBI:15378"/>
        <dbReference type="ChEBI" id="CHEBI:29969"/>
        <dbReference type="ChEBI" id="CHEBI:64479"/>
        <dbReference type="ChEBI" id="CHEBI:78463"/>
        <dbReference type="ChEBI" id="CHEBI:78809"/>
        <dbReference type="EC" id="2.3.1.181"/>
    </reaction>
</comment>
<keyword evidence="2 5" id="KW-0808">Transferase</keyword>
<feature type="domain" description="BPL/LPL catalytic" evidence="7">
    <location>
        <begin position="35"/>
        <end position="214"/>
    </location>
</feature>
<evidence type="ECO:0000256" key="2">
    <source>
        <dbReference type="ARBA" id="ARBA00022679"/>
    </source>
</evidence>
<comment type="similarity">
    <text evidence="5 6">Belongs to the LipB family.</text>
</comment>
<evidence type="ECO:0000313" key="8">
    <source>
        <dbReference type="EMBL" id="MCL6682923.1"/>
    </source>
</evidence>
<evidence type="ECO:0000256" key="3">
    <source>
        <dbReference type="ARBA" id="ARBA00023315"/>
    </source>
</evidence>
<comment type="caution">
    <text evidence="8">The sequence shown here is derived from an EMBL/GenBank/DDBJ whole genome shotgun (WGS) entry which is preliminary data.</text>
</comment>
<evidence type="ECO:0000256" key="1">
    <source>
        <dbReference type="ARBA" id="ARBA00004821"/>
    </source>
</evidence>
<dbReference type="CDD" id="cd16444">
    <property type="entry name" value="LipB"/>
    <property type="match status" value="1"/>
</dbReference>
<dbReference type="InterPro" id="IPR020605">
    <property type="entry name" value="Octanoyltransferase_CS"/>
</dbReference>
<dbReference type="PANTHER" id="PTHR10993">
    <property type="entry name" value="OCTANOYLTRANSFERASE"/>
    <property type="match status" value="1"/>
</dbReference>
<evidence type="ECO:0000259" key="7">
    <source>
        <dbReference type="PROSITE" id="PS51733"/>
    </source>
</evidence>
<keyword evidence="9" id="KW-1185">Reference proteome</keyword>
<dbReference type="Proteomes" id="UP001165363">
    <property type="component" value="Unassembled WGS sequence"/>
</dbReference>
<dbReference type="InterPro" id="IPR004143">
    <property type="entry name" value="BPL_LPL_catalytic"/>
</dbReference>
<feature type="binding site" evidence="5">
    <location>
        <begin position="74"/>
        <end position="81"/>
    </location>
    <ligand>
        <name>substrate</name>
    </ligand>
</feature>
<dbReference type="SUPFAM" id="SSF55681">
    <property type="entry name" value="Class II aaRS and biotin synthetases"/>
    <property type="match status" value="1"/>
</dbReference>
<dbReference type="NCBIfam" id="TIGR00214">
    <property type="entry name" value="lipB"/>
    <property type="match status" value="1"/>
</dbReference>
<keyword evidence="5" id="KW-0963">Cytoplasm</keyword>
<dbReference type="EMBL" id="JAMGBD010000001">
    <property type="protein sequence ID" value="MCL6682923.1"/>
    <property type="molecule type" value="Genomic_DNA"/>
</dbReference>
<proteinExistence type="inferred from homology"/>
<dbReference type="RefSeq" id="WP_249848546.1">
    <property type="nucleotide sequence ID" value="NZ_JAMGBD010000001.1"/>
</dbReference>
<organism evidence="8 9">
    <name type="scientific">Sphingomonas alba</name>
    <dbReference type="NCBI Taxonomy" id="2908208"/>
    <lineage>
        <taxon>Bacteria</taxon>
        <taxon>Pseudomonadati</taxon>
        <taxon>Pseudomonadota</taxon>
        <taxon>Alphaproteobacteria</taxon>
        <taxon>Sphingomonadales</taxon>
        <taxon>Sphingomonadaceae</taxon>
        <taxon>Sphingomonas</taxon>
    </lineage>
</organism>
<gene>
    <name evidence="5 8" type="primary">lipB</name>
    <name evidence="8" type="ORF">LZ536_03270</name>
</gene>
<evidence type="ECO:0000256" key="4">
    <source>
        <dbReference type="ARBA" id="ARBA00024732"/>
    </source>
</evidence>
<comment type="function">
    <text evidence="4 5 6">Catalyzes the transfer of endogenously produced octanoic acid from octanoyl-acyl-carrier-protein onto the lipoyl domains of lipoate-dependent enzymes. Lipoyl-ACP can also act as a substrate although octanoyl-ACP is likely to be the physiological substrate.</text>
</comment>
<dbReference type="InterPro" id="IPR045864">
    <property type="entry name" value="aa-tRNA-synth_II/BPL/LPL"/>
</dbReference>
<protein>
    <recommendedName>
        <fullName evidence="5 6">Octanoyltransferase</fullName>
        <ecNumber evidence="5 6">2.3.1.181</ecNumber>
    </recommendedName>
    <alternativeName>
        <fullName evidence="5">Lipoate-protein ligase B</fullName>
    </alternativeName>
    <alternativeName>
        <fullName evidence="5">Lipoyl/octanoyl transferase</fullName>
    </alternativeName>
    <alternativeName>
        <fullName evidence="5">Octanoyl-[acyl-carrier-protein]-protein N-octanoyltransferase</fullName>
    </alternativeName>
</protein>
<accession>A0ABT0RJW0</accession>
<feature type="binding site" evidence="5">
    <location>
        <begin position="145"/>
        <end position="147"/>
    </location>
    <ligand>
        <name>substrate</name>
    </ligand>
</feature>
<dbReference type="NCBIfam" id="NF010921">
    <property type="entry name" value="PRK14341.1"/>
    <property type="match status" value="1"/>
</dbReference>
<reference evidence="8" key="1">
    <citation type="submission" date="2022-05" db="EMBL/GenBank/DDBJ databases">
        <authorList>
            <person name="Jo J.-H."/>
            <person name="Im W.-T."/>
        </authorList>
    </citation>
    <scope>NUCLEOTIDE SEQUENCE</scope>
    <source>
        <strain evidence="8">SE158</strain>
    </source>
</reference>
<comment type="pathway">
    <text evidence="1 5 6">Protein modification; protein lipoylation via endogenous pathway; protein N(6)-(lipoyl)lysine from octanoyl-[acyl-carrier-protein]: step 1/2.</text>
</comment>
<dbReference type="PROSITE" id="PS51733">
    <property type="entry name" value="BPL_LPL_CATALYTIC"/>
    <property type="match status" value="1"/>
</dbReference>
<dbReference type="HAMAP" id="MF_00013">
    <property type="entry name" value="LipB"/>
    <property type="match status" value="1"/>
</dbReference>
<comment type="miscellaneous">
    <text evidence="5">In the reaction, the free carboxyl group of octanoic acid is attached via an amide linkage to the epsilon-amino group of a specific lysine residue of lipoyl domains of lipoate-dependent enzymes.</text>
</comment>